<evidence type="ECO:0000313" key="8">
    <source>
        <dbReference type="EMBL" id="POF34506.1"/>
    </source>
</evidence>
<organism evidence="8 9">
    <name type="scientific">Roseibium marinum</name>
    <dbReference type="NCBI Taxonomy" id="281252"/>
    <lineage>
        <taxon>Bacteria</taxon>
        <taxon>Pseudomonadati</taxon>
        <taxon>Pseudomonadota</taxon>
        <taxon>Alphaproteobacteria</taxon>
        <taxon>Hyphomicrobiales</taxon>
        <taxon>Stappiaceae</taxon>
        <taxon>Roseibium</taxon>
    </lineage>
</organism>
<protein>
    <submittedName>
        <fullName evidence="8">Putative membrane protein</fullName>
    </submittedName>
</protein>
<dbReference type="InterPro" id="IPR000620">
    <property type="entry name" value="EamA_dom"/>
</dbReference>
<feature type="transmembrane region" description="Helical" evidence="6">
    <location>
        <begin position="63"/>
        <end position="84"/>
    </location>
</feature>
<evidence type="ECO:0000256" key="3">
    <source>
        <dbReference type="ARBA" id="ARBA00022692"/>
    </source>
</evidence>
<dbReference type="SUPFAM" id="SSF103481">
    <property type="entry name" value="Multidrug resistance efflux transporter EmrE"/>
    <property type="match status" value="1"/>
</dbReference>
<evidence type="ECO:0000256" key="2">
    <source>
        <dbReference type="ARBA" id="ARBA00007362"/>
    </source>
</evidence>
<evidence type="ECO:0000256" key="5">
    <source>
        <dbReference type="ARBA" id="ARBA00023136"/>
    </source>
</evidence>
<feature type="transmembrane region" description="Helical" evidence="6">
    <location>
        <begin position="29"/>
        <end position="51"/>
    </location>
</feature>
<dbReference type="Pfam" id="PF00892">
    <property type="entry name" value="EamA"/>
    <property type="match status" value="1"/>
</dbReference>
<comment type="similarity">
    <text evidence="2">Belongs to the EamA transporter family.</text>
</comment>
<reference evidence="8 9" key="1">
    <citation type="submission" date="2018-01" db="EMBL/GenBank/DDBJ databases">
        <title>Genomic Encyclopedia of Archaeal and Bacterial Type Strains, Phase II (KMG-II): from individual species to whole genera.</title>
        <authorList>
            <person name="Goeker M."/>
        </authorList>
    </citation>
    <scope>NUCLEOTIDE SEQUENCE [LARGE SCALE GENOMIC DNA]</scope>
    <source>
        <strain evidence="8 9">DSM 17023</strain>
    </source>
</reference>
<keyword evidence="5 6" id="KW-0472">Membrane</keyword>
<comment type="caution">
    <text evidence="8">The sequence shown here is derived from an EMBL/GenBank/DDBJ whole genome shotgun (WGS) entry which is preliminary data.</text>
</comment>
<sequence length="325" mass="34452">MLGALLAFASAAFFGLNNATIRRGVLKGSVLQAMAVTVPLGIPLFIVFAVFMDGFTALEDWSLDAWMWMVLAGVVHFVIGRYGNYRATQALGSTLSAPVQQLSILIALFLGFQFLGDTVNTVNVVGILLVIVGPMMLMRRRKAAVSRGKEKGFEPQYLAGMVWGVICAIGYGTSPLFIAFGLGAEGTLADSTAGVLVSYVAASIVVVLLVLAAGGRTYMATLDRASFGWFLLSALFVALSQMLRYLALAVAPISVVVPIQRLSVVFRLIFNAALNREHEILDTWVIGSILLSVLGAAAVATDTQVLLGLFGLSDALVGLLSAPLF</sequence>
<feature type="transmembrane region" description="Helical" evidence="6">
    <location>
        <begin position="192"/>
        <end position="213"/>
    </location>
</feature>
<feature type="transmembrane region" description="Helical" evidence="6">
    <location>
        <begin position="225"/>
        <end position="243"/>
    </location>
</feature>
<dbReference type="RefSeq" id="WP_103221070.1">
    <property type="nucleotide sequence ID" value="NZ_PPCN01000001.1"/>
</dbReference>
<keyword evidence="4 6" id="KW-1133">Transmembrane helix</keyword>
<dbReference type="EMBL" id="PPCN01000001">
    <property type="protein sequence ID" value="POF34506.1"/>
    <property type="molecule type" value="Genomic_DNA"/>
</dbReference>
<evidence type="ECO:0000256" key="4">
    <source>
        <dbReference type="ARBA" id="ARBA00022989"/>
    </source>
</evidence>
<feature type="transmembrane region" description="Helical" evidence="6">
    <location>
        <begin position="157"/>
        <end position="180"/>
    </location>
</feature>
<dbReference type="Proteomes" id="UP000236959">
    <property type="component" value="Unassembled WGS sequence"/>
</dbReference>
<evidence type="ECO:0000259" key="7">
    <source>
        <dbReference type="Pfam" id="PF00892"/>
    </source>
</evidence>
<dbReference type="PANTHER" id="PTHR32322:SF2">
    <property type="entry name" value="EAMA DOMAIN-CONTAINING PROTEIN"/>
    <property type="match status" value="1"/>
</dbReference>
<proteinExistence type="inferred from homology"/>
<feature type="transmembrane region" description="Helical" evidence="6">
    <location>
        <begin position="104"/>
        <end position="137"/>
    </location>
</feature>
<dbReference type="OrthoDB" id="8444505at2"/>
<dbReference type="PANTHER" id="PTHR32322">
    <property type="entry name" value="INNER MEMBRANE TRANSPORTER"/>
    <property type="match status" value="1"/>
</dbReference>
<evidence type="ECO:0000256" key="1">
    <source>
        <dbReference type="ARBA" id="ARBA00004141"/>
    </source>
</evidence>
<dbReference type="GO" id="GO:0016020">
    <property type="term" value="C:membrane"/>
    <property type="evidence" value="ECO:0007669"/>
    <property type="project" value="UniProtKB-SubCell"/>
</dbReference>
<name>A0A2S3V3J3_9HYPH</name>
<feature type="transmembrane region" description="Helical" evidence="6">
    <location>
        <begin position="281"/>
        <end position="299"/>
    </location>
</feature>
<dbReference type="InterPro" id="IPR037185">
    <property type="entry name" value="EmrE-like"/>
</dbReference>
<gene>
    <name evidence="8" type="ORF">CLV41_101962</name>
</gene>
<evidence type="ECO:0000313" key="9">
    <source>
        <dbReference type="Proteomes" id="UP000236959"/>
    </source>
</evidence>
<feature type="transmembrane region" description="Helical" evidence="6">
    <location>
        <begin position="249"/>
        <end position="269"/>
    </location>
</feature>
<comment type="subcellular location">
    <subcellularLocation>
        <location evidence="1">Membrane</location>
        <topology evidence="1">Multi-pass membrane protein</topology>
    </subcellularLocation>
</comment>
<feature type="domain" description="EamA" evidence="7">
    <location>
        <begin position="2"/>
        <end position="137"/>
    </location>
</feature>
<keyword evidence="9" id="KW-1185">Reference proteome</keyword>
<dbReference type="AlphaFoldDB" id="A0A2S3V3J3"/>
<accession>A0A2S3V3J3</accession>
<dbReference type="InterPro" id="IPR050638">
    <property type="entry name" value="AA-Vitamin_Transporters"/>
</dbReference>
<evidence type="ECO:0000256" key="6">
    <source>
        <dbReference type="SAM" id="Phobius"/>
    </source>
</evidence>
<keyword evidence="3 6" id="KW-0812">Transmembrane</keyword>